<gene>
    <name evidence="7" type="ORF">SAMN04244579_03869</name>
</gene>
<feature type="transmembrane region" description="Helical" evidence="6">
    <location>
        <begin position="31"/>
        <end position="50"/>
    </location>
</feature>
<evidence type="ECO:0000313" key="8">
    <source>
        <dbReference type="Proteomes" id="UP000199005"/>
    </source>
</evidence>
<evidence type="ECO:0000256" key="3">
    <source>
        <dbReference type="ARBA" id="ARBA00022692"/>
    </source>
</evidence>
<reference evidence="7 8" key="1">
    <citation type="submission" date="2016-10" db="EMBL/GenBank/DDBJ databases">
        <authorList>
            <person name="de Groot N.N."/>
        </authorList>
    </citation>
    <scope>NUCLEOTIDE SEQUENCE [LARGE SCALE GENOMIC DNA]</scope>
    <source>
        <strain evidence="7 8">DSM 1041</strain>
    </source>
</reference>
<organism evidence="7 8">
    <name type="scientific">Azotobacter beijerinckii</name>
    <dbReference type="NCBI Taxonomy" id="170623"/>
    <lineage>
        <taxon>Bacteria</taxon>
        <taxon>Pseudomonadati</taxon>
        <taxon>Pseudomonadota</taxon>
        <taxon>Gammaproteobacteria</taxon>
        <taxon>Pseudomonadales</taxon>
        <taxon>Pseudomonadaceae</taxon>
        <taxon>Azotobacter</taxon>
    </lineage>
</organism>
<dbReference type="PANTHER" id="PTHR23427">
    <property type="entry name" value="SURFEIT LOCUS PROTEIN"/>
    <property type="match status" value="1"/>
</dbReference>
<keyword evidence="3 6" id="KW-0812">Transmembrane</keyword>
<dbReference type="AlphaFoldDB" id="A0A1H6XVD8"/>
<evidence type="ECO:0000256" key="1">
    <source>
        <dbReference type="ARBA" id="ARBA00004370"/>
    </source>
</evidence>
<evidence type="ECO:0000313" key="7">
    <source>
        <dbReference type="EMBL" id="SEJ30717.1"/>
    </source>
</evidence>
<keyword evidence="5 6" id="KW-0472">Membrane</keyword>
<proteinExistence type="inferred from homology"/>
<dbReference type="InterPro" id="IPR002994">
    <property type="entry name" value="Surf1/Shy1"/>
</dbReference>
<dbReference type="STRING" id="170623.SAMN04244579_03869"/>
<protein>
    <recommendedName>
        <fullName evidence="6">SURF1-like protein</fullName>
    </recommendedName>
</protein>
<evidence type="ECO:0000256" key="6">
    <source>
        <dbReference type="RuleBase" id="RU363076"/>
    </source>
</evidence>
<dbReference type="PROSITE" id="PS50895">
    <property type="entry name" value="SURF1"/>
    <property type="match status" value="1"/>
</dbReference>
<dbReference type="EMBL" id="FNYO01000068">
    <property type="protein sequence ID" value="SEJ30717.1"/>
    <property type="molecule type" value="Genomic_DNA"/>
</dbReference>
<evidence type="ECO:0000256" key="4">
    <source>
        <dbReference type="ARBA" id="ARBA00022989"/>
    </source>
</evidence>
<dbReference type="GO" id="GO:0005886">
    <property type="term" value="C:plasma membrane"/>
    <property type="evidence" value="ECO:0007669"/>
    <property type="project" value="UniProtKB-SubCell"/>
</dbReference>
<comment type="subcellular location">
    <subcellularLocation>
        <location evidence="6">Cell membrane</location>
        <topology evidence="6">Multi-pass membrane protein</topology>
    </subcellularLocation>
    <subcellularLocation>
        <location evidence="1">Membrane</location>
    </subcellularLocation>
</comment>
<feature type="transmembrane region" description="Helical" evidence="6">
    <location>
        <begin position="231"/>
        <end position="252"/>
    </location>
</feature>
<keyword evidence="4 6" id="KW-1133">Transmembrane helix</keyword>
<keyword evidence="6" id="KW-1003">Cell membrane</keyword>
<evidence type="ECO:0000256" key="2">
    <source>
        <dbReference type="ARBA" id="ARBA00007165"/>
    </source>
</evidence>
<dbReference type="Pfam" id="PF02104">
    <property type="entry name" value="SURF1"/>
    <property type="match status" value="1"/>
</dbReference>
<accession>A0A1H6XVD8</accession>
<name>A0A1H6XVD8_9GAMM</name>
<comment type="similarity">
    <text evidence="2 6">Belongs to the SURF1 family.</text>
</comment>
<dbReference type="Proteomes" id="UP000199005">
    <property type="component" value="Unassembled WGS sequence"/>
</dbReference>
<evidence type="ECO:0000256" key="5">
    <source>
        <dbReference type="ARBA" id="ARBA00023136"/>
    </source>
</evidence>
<dbReference type="CDD" id="cd06662">
    <property type="entry name" value="SURF1"/>
    <property type="match status" value="1"/>
</dbReference>
<dbReference type="PANTHER" id="PTHR23427:SF2">
    <property type="entry name" value="SURFEIT LOCUS PROTEIN 1"/>
    <property type="match status" value="1"/>
</dbReference>
<sequence length="266" mass="29209">MAPGGKGDGVQYSPSLKAPGRGLRRHFRPGWGPSLLVALLVPALLWLGFWQLSRAEEKTALLARFEARRQAAPLALAELEAAGAPAFQRVRLHGRFDAQHGLLLDNRTRNGRPGVELLQPFRDDGGQWLLVNRGWLPWPDRRTAPVFATPNEPLALTAWVYRPPGAPFLLGDSAGAGAGWPRLVNRIDAAAFWTELGRAGLPVELRLEPGPAAYATDWPALAMGPERHRGYALQWFSLAAALLVLFICFGIHSARETRHALTRHPD</sequence>
<dbReference type="InterPro" id="IPR045214">
    <property type="entry name" value="Surf1/Surf4"/>
</dbReference>